<dbReference type="InterPro" id="IPR046960">
    <property type="entry name" value="PPR_At4g14850-like_plant"/>
</dbReference>
<protein>
    <recommendedName>
        <fullName evidence="5">Pentatricopeptide repeat-containing protein</fullName>
    </recommendedName>
</protein>
<name>A0AAN7L8C3_TRANT</name>
<feature type="repeat" description="PPR" evidence="2">
    <location>
        <begin position="404"/>
        <end position="438"/>
    </location>
</feature>
<evidence type="ECO:0000256" key="2">
    <source>
        <dbReference type="PROSITE-ProRule" id="PRU00708"/>
    </source>
</evidence>
<comment type="caution">
    <text evidence="3">The sequence shown here is derived from an EMBL/GenBank/DDBJ whole genome shotgun (WGS) entry which is preliminary data.</text>
</comment>
<dbReference type="NCBIfam" id="TIGR00756">
    <property type="entry name" value="PPR"/>
    <property type="match status" value="4"/>
</dbReference>
<dbReference type="PROSITE" id="PS51375">
    <property type="entry name" value="PPR"/>
    <property type="match status" value="6"/>
</dbReference>
<dbReference type="PANTHER" id="PTHR24015:SF1862">
    <property type="entry name" value="OS01G0357800 PROTEIN"/>
    <property type="match status" value="1"/>
</dbReference>
<gene>
    <name evidence="3" type="ORF">SAY86_015764</name>
</gene>
<dbReference type="InterPro" id="IPR011990">
    <property type="entry name" value="TPR-like_helical_dom_sf"/>
</dbReference>
<keyword evidence="1" id="KW-0677">Repeat</keyword>
<dbReference type="EMBL" id="JAXQNO010000016">
    <property type="protein sequence ID" value="KAK4781662.1"/>
    <property type="molecule type" value="Genomic_DNA"/>
</dbReference>
<feature type="repeat" description="PPR" evidence="2">
    <location>
        <begin position="199"/>
        <end position="235"/>
    </location>
</feature>
<evidence type="ECO:0000313" key="4">
    <source>
        <dbReference type="Proteomes" id="UP001346149"/>
    </source>
</evidence>
<accession>A0AAN7L8C3</accession>
<dbReference type="GO" id="GO:0009451">
    <property type="term" value="P:RNA modification"/>
    <property type="evidence" value="ECO:0007669"/>
    <property type="project" value="InterPro"/>
</dbReference>
<dbReference type="Gene3D" id="1.25.40.10">
    <property type="entry name" value="Tetratricopeptide repeat domain"/>
    <property type="match status" value="5"/>
</dbReference>
<evidence type="ECO:0000313" key="3">
    <source>
        <dbReference type="EMBL" id="KAK4781662.1"/>
    </source>
</evidence>
<reference evidence="3 4" key="1">
    <citation type="journal article" date="2023" name="Hortic Res">
        <title>Pangenome of water caltrop reveals structural variations and asymmetric subgenome divergence after allopolyploidization.</title>
        <authorList>
            <person name="Zhang X."/>
            <person name="Chen Y."/>
            <person name="Wang L."/>
            <person name="Yuan Y."/>
            <person name="Fang M."/>
            <person name="Shi L."/>
            <person name="Lu R."/>
            <person name="Comes H.P."/>
            <person name="Ma Y."/>
            <person name="Chen Y."/>
            <person name="Huang G."/>
            <person name="Zhou Y."/>
            <person name="Zheng Z."/>
            <person name="Qiu Y."/>
        </authorList>
    </citation>
    <scope>NUCLEOTIDE SEQUENCE [LARGE SCALE GENOMIC DNA]</scope>
    <source>
        <strain evidence="3">F231</strain>
    </source>
</reference>
<dbReference type="AlphaFoldDB" id="A0AAN7L8C3"/>
<organism evidence="3 4">
    <name type="scientific">Trapa natans</name>
    <name type="common">Water chestnut</name>
    <dbReference type="NCBI Taxonomy" id="22666"/>
    <lineage>
        <taxon>Eukaryota</taxon>
        <taxon>Viridiplantae</taxon>
        <taxon>Streptophyta</taxon>
        <taxon>Embryophyta</taxon>
        <taxon>Tracheophyta</taxon>
        <taxon>Spermatophyta</taxon>
        <taxon>Magnoliopsida</taxon>
        <taxon>eudicotyledons</taxon>
        <taxon>Gunneridae</taxon>
        <taxon>Pentapetalae</taxon>
        <taxon>rosids</taxon>
        <taxon>malvids</taxon>
        <taxon>Myrtales</taxon>
        <taxon>Lythraceae</taxon>
        <taxon>Trapa</taxon>
    </lineage>
</organism>
<evidence type="ECO:0008006" key="5">
    <source>
        <dbReference type="Google" id="ProtNLM"/>
    </source>
</evidence>
<dbReference type="FunFam" id="1.25.40.10:FF:000090">
    <property type="entry name" value="Pentatricopeptide repeat-containing protein, chloroplastic"/>
    <property type="match status" value="1"/>
</dbReference>
<feature type="repeat" description="PPR" evidence="2">
    <location>
        <begin position="641"/>
        <end position="676"/>
    </location>
</feature>
<dbReference type="Pfam" id="PF01535">
    <property type="entry name" value="PPR"/>
    <property type="match status" value="4"/>
</dbReference>
<dbReference type="FunFam" id="1.25.40.10:FF:000285">
    <property type="entry name" value="Pentatricopeptide repeat-containing protein, chloroplastic"/>
    <property type="match status" value="1"/>
</dbReference>
<proteinExistence type="predicted"/>
<dbReference type="InterPro" id="IPR002885">
    <property type="entry name" value="PPR_rpt"/>
</dbReference>
<dbReference type="PANTHER" id="PTHR24015">
    <property type="entry name" value="OS07G0578800 PROTEIN-RELATED"/>
    <property type="match status" value="1"/>
</dbReference>
<evidence type="ECO:0000256" key="1">
    <source>
        <dbReference type="ARBA" id="ARBA00022737"/>
    </source>
</evidence>
<sequence length="787" mass="86673">MAPRKLAFISPPSVFDQLPFDRSLATSLWSSASLTPQKFASFLDNCWEFNSLKKLHARIFVLGLGGEIFLGTKLVSSYAKFRTLSESRWVFRGIVNDNLSLWNSVIVGYFRANQFQEVLGGYLALRRRRIGLSSPAVTFSLKSCVGLESLGFGRGVHCDAFKFGLEGVPFVGSALIGLYSKLGAIEDAAKSFDEISERDTVAYTSMITAFSQCGGRLSCKAFHVFGYMQRNQVDPSRVTLVSLLQAAASLGELNAGQAIHGFALRRRIGCSDEVFETALMDMYIRCGGLKMASRVFRPKKVRTVGSWNALITGYLQIGQPVEALQHFICMICEKVVPDLISLANALLACADLVCMKEGKSIHGYIFRAGMELDTVASTALLGLYCKCGGLGQARQIYNQIDNKDVITHNVMMGGYVRDGLAREAIEMYSHMIRTGQRPNSASLLTVLSALSDHKDVKTCLPLHGRLIRSNLESNTEIANHLISTYARYSFLHYARRVFNRIARVDLVSMTSMMTGYVLAGHADEAVSLLKDMQQEILEHDSVALTTVLQAFSQLGCLSSVKEVHCRLYRSRGEADLPFVNSLITTYAKCGRADLAGLLFHSTSSQCLTTWNAMIAAHGMHGNPEEAMKLYNEMKVKGIRPDGATFTSILTACSHSGLVQEGLCVFKSMYEEHGLHPQEEHYSCLVDLLSRSGKLAEACEVLRSIPLLDESSSAKGSLLAACRVYADQKRGEAIGRELLDSESGKPSLYTAISNLYAQGERWEEAGRLRSVGKDRCERTPGYSLIEVQ</sequence>
<feature type="repeat" description="PPR" evidence="2">
    <location>
        <begin position="606"/>
        <end position="640"/>
    </location>
</feature>
<dbReference type="Pfam" id="PF13812">
    <property type="entry name" value="PPR_3"/>
    <property type="match status" value="1"/>
</dbReference>
<dbReference type="Pfam" id="PF13041">
    <property type="entry name" value="PPR_2"/>
    <property type="match status" value="2"/>
</dbReference>
<feature type="repeat" description="PPR" evidence="2">
    <location>
        <begin position="303"/>
        <end position="337"/>
    </location>
</feature>
<feature type="repeat" description="PPR" evidence="2">
    <location>
        <begin position="505"/>
        <end position="535"/>
    </location>
</feature>
<dbReference type="Proteomes" id="UP001346149">
    <property type="component" value="Unassembled WGS sequence"/>
</dbReference>
<keyword evidence="4" id="KW-1185">Reference proteome</keyword>
<dbReference type="GO" id="GO:0003723">
    <property type="term" value="F:RNA binding"/>
    <property type="evidence" value="ECO:0007669"/>
    <property type="project" value="InterPro"/>
</dbReference>